<evidence type="ECO:0000313" key="15">
    <source>
        <dbReference type="Proteomes" id="UP001153069"/>
    </source>
</evidence>
<feature type="region of interest" description="Disordered" evidence="11">
    <location>
        <begin position="559"/>
        <end position="578"/>
    </location>
</feature>
<keyword evidence="12" id="KW-0812">Transmembrane</keyword>
<keyword evidence="3" id="KW-0808">Transferase</keyword>
<keyword evidence="4" id="KW-0479">Metal-binding</keyword>
<feature type="transmembrane region" description="Helical" evidence="12">
    <location>
        <begin position="12"/>
        <end position="35"/>
    </location>
</feature>
<protein>
    <submittedName>
        <fullName evidence="14">Phosphofructokinase 5, chloroplastic</fullName>
    </submittedName>
</protein>
<keyword evidence="6" id="KW-0418">Kinase</keyword>
<dbReference type="GO" id="GO:0006002">
    <property type="term" value="P:fructose 6-phosphate metabolic process"/>
    <property type="evidence" value="ECO:0007669"/>
    <property type="project" value="InterPro"/>
</dbReference>
<evidence type="ECO:0000256" key="3">
    <source>
        <dbReference type="ARBA" id="ARBA00022679"/>
    </source>
</evidence>
<comment type="function">
    <text evidence="2">Catalyzes the phosphorylation of D-fructose 6-phosphate to fructose 1,6-bisphosphate by ATP, the first committing step of glycolysis.</text>
</comment>
<evidence type="ECO:0000256" key="12">
    <source>
        <dbReference type="SAM" id="Phobius"/>
    </source>
</evidence>
<keyword evidence="5" id="KW-0547">Nucleotide-binding</keyword>
<proteinExistence type="predicted"/>
<organism evidence="14 15">
    <name type="scientific">Seminavis robusta</name>
    <dbReference type="NCBI Taxonomy" id="568900"/>
    <lineage>
        <taxon>Eukaryota</taxon>
        <taxon>Sar</taxon>
        <taxon>Stramenopiles</taxon>
        <taxon>Ochrophyta</taxon>
        <taxon>Bacillariophyta</taxon>
        <taxon>Bacillariophyceae</taxon>
        <taxon>Bacillariophycidae</taxon>
        <taxon>Naviculales</taxon>
        <taxon>Naviculaceae</taxon>
        <taxon>Seminavis</taxon>
    </lineage>
</organism>
<keyword evidence="12" id="KW-0472">Membrane</keyword>
<gene>
    <name evidence="14" type="ORF">SEMRO_909_G219010.1</name>
</gene>
<evidence type="ECO:0000256" key="11">
    <source>
        <dbReference type="SAM" id="MobiDB-lite"/>
    </source>
</evidence>
<comment type="caution">
    <text evidence="14">The sequence shown here is derived from an EMBL/GenBank/DDBJ whole genome shotgun (WGS) entry which is preliminary data.</text>
</comment>
<dbReference type="InterPro" id="IPR022953">
    <property type="entry name" value="ATP_PFK"/>
</dbReference>
<dbReference type="SUPFAM" id="SSF53784">
    <property type="entry name" value="Phosphofructokinase"/>
    <property type="match status" value="1"/>
</dbReference>
<dbReference type="GO" id="GO:0005737">
    <property type="term" value="C:cytoplasm"/>
    <property type="evidence" value="ECO:0007669"/>
    <property type="project" value="UniProtKB-ARBA"/>
</dbReference>
<keyword evidence="7" id="KW-0067">ATP-binding</keyword>
<feature type="compositionally biased region" description="Low complexity" evidence="11">
    <location>
        <begin position="125"/>
        <end position="141"/>
    </location>
</feature>
<keyword evidence="9" id="KW-0324">Glycolysis</keyword>
<comment type="cofactor">
    <cofactor evidence="1">
        <name>Mg(2+)</name>
        <dbReference type="ChEBI" id="CHEBI:18420"/>
    </cofactor>
</comment>
<dbReference type="InterPro" id="IPR050929">
    <property type="entry name" value="PFKA"/>
</dbReference>
<feature type="domain" description="Phosphofructokinase" evidence="13">
    <location>
        <begin position="202"/>
        <end position="509"/>
    </location>
</feature>
<dbReference type="Proteomes" id="UP001153069">
    <property type="component" value="Unassembled WGS sequence"/>
</dbReference>
<dbReference type="InterPro" id="IPR035966">
    <property type="entry name" value="PKF_sf"/>
</dbReference>
<dbReference type="GO" id="GO:0046872">
    <property type="term" value="F:metal ion binding"/>
    <property type="evidence" value="ECO:0007669"/>
    <property type="project" value="UniProtKB-KW"/>
</dbReference>
<dbReference type="AlphaFoldDB" id="A0A9N8HLE6"/>
<evidence type="ECO:0000256" key="9">
    <source>
        <dbReference type="ARBA" id="ARBA00023152"/>
    </source>
</evidence>
<evidence type="ECO:0000256" key="5">
    <source>
        <dbReference type="ARBA" id="ARBA00022741"/>
    </source>
</evidence>
<evidence type="ECO:0000256" key="8">
    <source>
        <dbReference type="ARBA" id="ARBA00022842"/>
    </source>
</evidence>
<sequence length="578" mass="62891">MSTSSSSHSTSAVAVTAAVTGLVAVTATALVTHYVTKRTEMNKHQQRQYESYQRNKMIREKTMQIRKEAGEPASGELIDVRIDQVYLWEVEDLKKRFPGTKLENKMRVSDAPLRTRSPMLRKVSDGTNDTADGDDGTPAAGKRGSFSTGKGFQITDYNKLITNHECILGKIIRKPNMAVHSVAYVRAGPRRHLHFDPRQVNAAIVTCGGLCPGLNNCIREITKTLHQLYGIGGKVYGIQAGYHGFSATEPHMQPLELTPELVEDIHHSGGTVLGSSRGGFDLEAILAFLKKYDVNQLYVIGGDGTHRGAFRIHEGCMEHGLNVAVAGIPKTIDNDIDHIDHTFGFASAVEAAQVAIRSAKTEAVCNLPNGIGIVKLMGRSAGFIAAHATMASGDVDLCLVPEVPLVLEGKDGCLPHLWRRVKQQGYAVVVVAEGAGEELLGTSAETDASGNKKLPKIGEFMKKEVEGYFKKKGEVATVKYIDPSYIVRSVPANAADSLYCMQLGQNAVHGAMAGFTGFSVGLCNNRMVFLPIPQLVATSPRNMNPKGRTWERVLALTRQPNTVPEDEEEYEHTEATLR</sequence>
<feature type="region of interest" description="Disordered" evidence="11">
    <location>
        <begin position="115"/>
        <end position="145"/>
    </location>
</feature>
<reference evidence="14" key="1">
    <citation type="submission" date="2020-06" db="EMBL/GenBank/DDBJ databases">
        <authorList>
            <consortium name="Plant Systems Biology data submission"/>
        </authorList>
    </citation>
    <scope>NUCLEOTIDE SEQUENCE</scope>
    <source>
        <strain evidence="14">D6</strain>
    </source>
</reference>
<evidence type="ECO:0000313" key="14">
    <source>
        <dbReference type="EMBL" id="CAB9518141.1"/>
    </source>
</evidence>
<name>A0A9N8HLE6_9STRA</name>
<dbReference type="PANTHER" id="PTHR45770">
    <property type="entry name" value="ATP-DEPENDENT 6-PHOSPHOFRUCTOKINASE 1"/>
    <property type="match status" value="1"/>
</dbReference>
<dbReference type="GO" id="GO:0005524">
    <property type="term" value="F:ATP binding"/>
    <property type="evidence" value="ECO:0007669"/>
    <property type="project" value="UniProtKB-KW"/>
</dbReference>
<dbReference type="OrthoDB" id="537915at2759"/>
<evidence type="ECO:0000256" key="7">
    <source>
        <dbReference type="ARBA" id="ARBA00022840"/>
    </source>
</evidence>
<evidence type="ECO:0000259" key="13">
    <source>
        <dbReference type="Pfam" id="PF00365"/>
    </source>
</evidence>
<comment type="catalytic activity">
    <reaction evidence="10">
        <text>beta-D-fructose 6-phosphate + ATP = beta-D-fructose 1,6-bisphosphate + ADP + H(+)</text>
        <dbReference type="Rhea" id="RHEA:16109"/>
        <dbReference type="ChEBI" id="CHEBI:15378"/>
        <dbReference type="ChEBI" id="CHEBI:30616"/>
        <dbReference type="ChEBI" id="CHEBI:32966"/>
        <dbReference type="ChEBI" id="CHEBI:57634"/>
        <dbReference type="ChEBI" id="CHEBI:456216"/>
        <dbReference type="EC" id="2.7.1.11"/>
    </reaction>
</comment>
<evidence type="ECO:0000256" key="1">
    <source>
        <dbReference type="ARBA" id="ARBA00001946"/>
    </source>
</evidence>
<dbReference type="NCBIfam" id="NF005301">
    <property type="entry name" value="PRK06830.1"/>
    <property type="match status" value="1"/>
</dbReference>
<accession>A0A9N8HLE6</accession>
<keyword evidence="8" id="KW-0460">Magnesium</keyword>
<evidence type="ECO:0000256" key="6">
    <source>
        <dbReference type="ARBA" id="ARBA00022777"/>
    </source>
</evidence>
<keyword evidence="12" id="KW-1133">Transmembrane helix</keyword>
<evidence type="ECO:0000256" key="2">
    <source>
        <dbReference type="ARBA" id="ARBA00002659"/>
    </source>
</evidence>
<keyword evidence="15" id="KW-1185">Reference proteome</keyword>
<dbReference type="InterPro" id="IPR000023">
    <property type="entry name" value="Phosphofructokinase_dom"/>
</dbReference>
<evidence type="ECO:0000256" key="10">
    <source>
        <dbReference type="ARBA" id="ARBA00048070"/>
    </source>
</evidence>
<dbReference type="EMBL" id="CAICTM010000907">
    <property type="protein sequence ID" value="CAB9518141.1"/>
    <property type="molecule type" value="Genomic_DNA"/>
</dbReference>
<evidence type="ECO:0000256" key="4">
    <source>
        <dbReference type="ARBA" id="ARBA00022723"/>
    </source>
</evidence>
<dbReference type="GO" id="GO:0003872">
    <property type="term" value="F:6-phosphofructokinase activity"/>
    <property type="evidence" value="ECO:0007669"/>
    <property type="project" value="UniProtKB-EC"/>
</dbReference>
<dbReference type="Gene3D" id="3.40.50.450">
    <property type="match status" value="1"/>
</dbReference>
<dbReference type="PRINTS" id="PR00476">
    <property type="entry name" value="PHFRCTKINASE"/>
</dbReference>
<dbReference type="FunFam" id="3.40.50.450:FF:000002">
    <property type="entry name" value="ATP-dependent 6-phosphofructokinase"/>
    <property type="match status" value="1"/>
</dbReference>
<dbReference type="Pfam" id="PF00365">
    <property type="entry name" value="PFK"/>
    <property type="match status" value="1"/>
</dbReference>